<evidence type="ECO:0000313" key="2">
    <source>
        <dbReference type="EMBL" id="ETN04151.1"/>
    </source>
</evidence>
<feature type="region of interest" description="Disordered" evidence="1">
    <location>
        <begin position="1"/>
        <end position="98"/>
    </location>
</feature>
<proteinExistence type="predicted"/>
<feature type="compositionally biased region" description="Basic and acidic residues" evidence="1">
    <location>
        <begin position="12"/>
        <end position="30"/>
    </location>
</feature>
<dbReference type="Proteomes" id="UP000018817">
    <property type="component" value="Unassembled WGS sequence"/>
</dbReference>
<dbReference type="GeneID" id="20192224"/>
<evidence type="ECO:0000313" key="3">
    <source>
        <dbReference type="Proteomes" id="UP000018817"/>
    </source>
</evidence>
<name>W2PU49_PHYN3</name>
<dbReference type="VEuPathDB" id="FungiDB:PPTG_23625"/>
<feature type="compositionally biased region" description="Basic and acidic residues" evidence="1">
    <location>
        <begin position="69"/>
        <end position="80"/>
    </location>
</feature>
<organism evidence="2 3">
    <name type="scientific">Phytophthora nicotianae (strain INRA-310)</name>
    <name type="common">Phytophthora parasitica</name>
    <dbReference type="NCBI Taxonomy" id="761204"/>
    <lineage>
        <taxon>Eukaryota</taxon>
        <taxon>Sar</taxon>
        <taxon>Stramenopiles</taxon>
        <taxon>Oomycota</taxon>
        <taxon>Peronosporomycetes</taxon>
        <taxon>Peronosporales</taxon>
        <taxon>Peronosporaceae</taxon>
        <taxon>Phytophthora</taxon>
    </lineage>
</organism>
<dbReference type="EMBL" id="KI669605">
    <property type="protein sequence ID" value="ETN04151.1"/>
    <property type="molecule type" value="Genomic_DNA"/>
</dbReference>
<dbReference type="AlphaFoldDB" id="W2PU49"/>
<protein>
    <submittedName>
        <fullName evidence="2">Uncharacterized protein</fullName>
    </submittedName>
</protein>
<reference evidence="3" key="1">
    <citation type="submission" date="2011-12" db="EMBL/GenBank/DDBJ databases">
        <authorList>
            <consortium name="The Broad Institute Genome Sequencing Platform"/>
            <person name="Russ C."/>
            <person name="Tyler B."/>
            <person name="Panabieres F."/>
            <person name="Shan W."/>
            <person name="Tripathy S."/>
            <person name="Grunwald N."/>
            <person name="Machado M."/>
            <person name="Young S.K."/>
            <person name="Zeng Q."/>
            <person name="Gargeya S."/>
            <person name="Fitzgerald M."/>
            <person name="Haas B."/>
            <person name="Abouelleil A."/>
            <person name="Alvarado L."/>
            <person name="Arachchi H.M."/>
            <person name="Berlin A."/>
            <person name="Chapman S.B."/>
            <person name="Gearin G."/>
            <person name="Goldberg J."/>
            <person name="Griggs A."/>
            <person name="Gujja S."/>
            <person name="Hansen M."/>
            <person name="Heiman D."/>
            <person name="Howarth C."/>
            <person name="Larimer J."/>
            <person name="Lui A."/>
            <person name="MacDonald P.J.P."/>
            <person name="McCowen C."/>
            <person name="Montmayeur A."/>
            <person name="Murphy C."/>
            <person name="Neiman D."/>
            <person name="Pearson M."/>
            <person name="Priest M."/>
            <person name="Roberts A."/>
            <person name="Saif S."/>
            <person name="Shea T."/>
            <person name="Sisk P."/>
            <person name="Stolte C."/>
            <person name="Sykes S."/>
            <person name="Wortman J."/>
            <person name="Nusbaum C."/>
            <person name="Birren B."/>
        </authorList>
    </citation>
    <scope>NUCLEOTIDE SEQUENCE [LARGE SCALE GENOMIC DNA]</scope>
    <source>
        <strain evidence="3">INRA-310</strain>
    </source>
</reference>
<evidence type="ECO:0000256" key="1">
    <source>
        <dbReference type="SAM" id="MobiDB-lite"/>
    </source>
</evidence>
<reference evidence="2 3" key="2">
    <citation type="submission" date="2013-11" db="EMBL/GenBank/DDBJ databases">
        <title>The Genome Sequence of Phytophthora parasitica INRA-310.</title>
        <authorList>
            <consortium name="The Broad Institute Genomics Platform"/>
            <person name="Russ C."/>
            <person name="Tyler B."/>
            <person name="Panabieres F."/>
            <person name="Shan W."/>
            <person name="Tripathy S."/>
            <person name="Grunwald N."/>
            <person name="Machado M."/>
            <person name="Johnson C.S."/>
            <person name="Arredondo F."/>
            <person name="Hong C."/>
            <person name="Coffey M."/>
            <person name="Young S.K."/>
            <person name="Zeng Q."/>
            <person name="Gargeya S."/>
            <person name="Fitzgerald M."/>
            <person name="Abouelleil A."/>
            <person name="Alvarado L."/>
            <person name="Chapman S.B."/>
            <person name="Gainer-Dewar J."/>
            <person name="Goldberg J."/>
            <person name="Griggs A."/>
            <person name="Gujja S."/>
            <person name="Hansen M."/>
            <person name="Howarth C."/>
            <person name="Imamovic A."/>
            <person name="Ireland A."/>
            <person name="Larimer J."/>
            <person name="McCowan C."/>
            <person name="Murphy C."/>
            <person name="Pearson M."/>
            <person name="Poon T.W."/>
            <person name="Priest M."/>
            <person name="Roberts A."/>
            <person name="Saif S."/>
            <person name="Shea T."/>
            <person name="Sykes S."/>
            <person name="Wortman J."/>
            <person name="Nusbaum C."/>
            <person name="Birren B."/>
        </authorList>
    </citation>
    <scope>NUCLEOTIDE SEQUENCE [LARGE SCALE GENOMIC DNA]</scope>
    <source>
        <strain evidence="2 3">INRA-310</strain>
    </source>
</reference>
<dbReference type="RefSeq" id="XP_008910452.1">
    <property type="nucleotide sequence ID" value="XM_008912204.1"/>
</dbReference>
<sequence length="98" mass="10833">MDGGEVNGRKRNASEFELGKSDLRDTKRSTTGELTPRGDAGDDSIGNVPSDENLHTKTRKKKKPVLVEVKNHSMGEEMRRGRTSSTLPTFTPVKYKAT</sequence>
<accession>W2PU49</accession>
<gene>
    <name evidence="2" type="ORF">PPTG_23625</name>
</gene>